<dbReference type="Pfam" id="PF00583">
    <property type="entry name" value="Acetyltransf_1"/>
    <property type="match status" value="1"/>
</dbReference>
<proteinExistence type="predicted"/>
<keyword evidence="1 4" id="KW-0808">Transferase</keyword>
<evidence type="ECO:0000256" key="1">
    <source>
        <dbReference type="ARBA" id="ARBA00022679"/>
    </source>
</evidence>
<dbReference type="SUPFAM" id="SSF55729">
    <property type="entry name" value="Acyl-CoA N-acyltransferases (Nat)"/>
    <property type="match status" value="1"/>
</dbReference>
<protein>
    <submittedName>
        <fullName evidence="4">GNAT family N-acetyltransferase</fullName>
    </submittedName>
</protein>
<dbReference type="RefSeq" id="WP_128465806.1">
    <property type="nucleotide sequence ID" value="NZ_CP035108.1"/>
</dbReference>
<dbReference type="AlphaFoldDB" id="A0A410JWT0"/>
<organism evidence="4 5">
    <name type="scientific">Geovibrio thiophilus</name>
    <dbReference type="NCBI Taxonomy" id="139438"/>
    <lineage>
        <taxon>Bacteria</taxon>
        <taxon>Pseudomonadati</taxon>
        <taxon>Deferribacterota</taxon>
        <taxon>Deferribacteres</taxon>
        <taxon>Deferribacterales</taxon>
        <taxon>Geovibrionaceae</taxon>
        <taxon>Geovibrio</taxon>
    </lineage>
</organism>
<dbReference type="Proteomes" id="UP000287502">
    <property type="component" value="Chromosome"/>
</dbReference>
<dbReference type="PANTHER" id="PTHR43877">
    <property type="entry name" value="AMINOALKYLPHOSPHONATE N-ACETYLTRANSFERASE-RELATED-RELATED"/>
    <property type="match status" value="1"/>
</dbReference>
<gene>
    <name evidence="4" type="ORF">EP073_03600</name>
</gene>
<evidence type="ECO:0000256" key="2">
    <source>
        <dbReference type="ARBA" id="ARBA00023315"/>
    </source>
</evidence>
<evidence type="ECO:0000313" key="4">
    <source>
        <dbReference type="EMBL" id="QAR32519.1"/>
    </source>
</evidence>
<sequence length="147" mass="16331">MEIVRAEMKDIPTLSRLLSYLFEQEAEFSPDTEAQEKGLRLIIDDPRTGDILIMRESGHAVGMVNLLYTVSTALGGKVAVLEDMVVAPEKRGTGTGKKLLGAAVEHAKKQGCMRITLLTDTVNEKAQRFYERHGFTISPMLPMRLLL</sequence>
<dbReference type="PANTHER" id="PTHR43877:SF1">
    <property type="entry name" value="ACETYLTRANSFERASE"/>
    <property type="match status" value="1"/>
</dbReference>
<keyword evidence="2" id="KW-0012">Acyltransferase</keyword>
<evidence type="ECO:0000259" key="3">
    <source>
        <dbReference type="PROSITE" id="PS51186"/>
    </source>
</evidence>
<reference evidence="4 5" key="1">
    <citation type="submission" date="2019-01" db="EMBL/GenBank/DDBJ databases">
        <title>Geovibrio thiophilus DSM 11263, complete genome.</title>
        <authorList>
            <person name="Spring S."/>
            <person name="Bunk B."/>
            <person name="Sproer C."/>
        </authorList>
    </citation>
    <scope>NUCLEOTIDE SEQUENCE [LARGE SCALE GENOMIC DNA]</scope>
    <source>
        <strain evidence="4 5">DSM 11263</strain>
    </source>
</reference>
<keyword evidence="5" id="KW-1185">Reference proteome</keyword>
<feature type="domain" description="N-acetyltransferase" evidence="3">
    <location>
        <begin position="1"/>
        <end position="147"/>
    </location>
</feature>
<dbReference type="EMBL" id="CP035108">
    <property type="protein sequence ID" value="QAR32519.1"/>
    <property type="molecule type" value="Genomic_DNA"/>
</dbReference>
<dbReference type="GO" id="GO:0016747">
    <property type="term" value="F:acyltransferase activity, transferring groups other than amino-acyl groups"/>
    <property type="evidence" value="ECO:0007669"/>
    <property type="project" value="InterPro"/>
</dbReference>
<dbReference type="CDD" id="cd04301">
    <property type="entry name" value="NAT_SF"/>
    <property type="match status" value="1"/>
</dbReference>
<dbReference type="KEGG" id="gtl:EP073_03600"/>
<evidence type="ECO:0000313" key="5">
    <source>
        <dbReference type="Proteomes" id="UP000287502"/>
    </source>
</evidence>
<dbReference type="InterPro" id="IPR000182">
    <property type="entry name" value="GNAT_dom"/>
</dbReference>
<dbReference type="InterPro" id="IPR050832">
    <property type="entry name" value="Bact_Acetyltransf"/>
</dbReference>
<dbReference type="OrthoDB" id="9805924at2"/>
<name>A0A410JWT0_9BACT</name>
<accession>A0A410JWT0</accession>
<dbReference type="InterPro" id="IPR016181">
    <property type="entry name" value="Acyl_CoA_acyltransferase"/>
</dbReference>
<dbReference type="Gene3D" id="3.40.630.30">
    <property type="match status" value="1"/>
</dbReference>
<dbReference type="PROSITE" id="PS51186">
    <property type="entry name" value="GNAT"/>
    <property type="match status" value="1"/>
</dbReference>